<reference evidence="1 2" key="1">
    <citation type="journal article" date="2018" name="PLoS Genet.">
        <title>Population sequencing reveals clonal diversity and ancestral inbreeding in the grapevine cultivar Chardonnay.</title>
        <authorList>
            <person name="Roach M.J."/>
            <person name="Johnson D.L."/>
            <person name="Bohlmann J."/>
            <person name="van Vuuren H.J."/>
            <person name="Jones S.J."/>
            <person name="Pretorius I.S."/>
            <person name="Schmidt S.A."/>
            <person name="Borneman A.R."/>
        </authorList>
    </citation>
    <scope>NUCLEOTIDE SEQUENCE [LARGE SCALE GENOMIC DNA]</scope>
    <source>
        <strain evidence="2">cv. Chardonnay</strain>
        <tissue evidence="1">Leaf</tissue>
    </source>
</reference>
<gene>
    <name evidence="1" type="ORF">CK203_112151</name>
</gene>
<dbReference type="EMBL" id="QGNW01002347">
    <property type="protein sequence ID" value="RVW20684.1"/>
    <property type="molecule type" value="Genomic_DNA"/>
</dbReference>
<comment type="caution">
    <text evidence="1">The sequence shown here is derived from an EMBL/GenBank/DDBJ whole genome shotgun (WGS) entry which is preliminary data.</text>
</comment>
<organism evidence="1 2">
    <name type="scientific">Vitis vinifera</name>
    <name type="common">Grape</name>
    <dbReference type="NCBI Taxonomy" id="29760"/>
    <lineage>
        <taxon>Eukaryota</taxon>
        <taxon>Viridiplantae</taxon>
        <taxon>Streptophyta</taxon>
        <taxon>Embryophyta</taxon>
        <taxon>Tracheophyta</taxon>
        <taxon>Spermatophyta</taxon>
        <taxon>Magnoliopsida</taxon>
        <taxon>eudicotyledons</taxon>
        <taxon>Gunneridae</taxon>
        <taxon>Pentapetalae</taxon>
        <taxon>rosids</taxon>
        <taxon>Vitales</taxon>
        <taxon>Vitaceae</taxon>
        <taxon>Viteae</taxon>
        <taxon>Vitis</taxon>
    </lineage>
</organism>
<name>A0A438CBQ5_VITVI</name>
<dbReference type="Proteomes" id="UP000288805">
    <property type="component" value="Unassembled WGS sequence"/>
</dbReference>
<evidence type="ECO:0000313" key="1">
    <source>
        <dbReference type="EMBL" id="RVW20684.1"/>
    </source>
</evidence>
<accession>A0A438CBQ5</accession>
<evidence type="ECO:0000313" key="2">
    <source>
        <dbReference type="Proteomes" id="UP000288805"/>
    </source>
</evidence>
<proteinExistence type="predicted"/>
<dbReference type="AlphaFoldDB" id="A0A438CBQ5"/>
<protein>
    <submittedName>
        <fullName evidence="1">Uncharacterized protein</fullName>
    </submittedName>
</protein>
<sequence>MDFLSCVAEVSREWDELNAREVGRMKSQPNAKHLVEECPTILAAREMFGDYNTYNSNYKNHPNFSGNHNYQLRNPSMLKSDNLQYQISRLTNLNTVQEKGNFPSQPYQNPKGIHKVEAQKGETSMVREVKVVMVDQPHSSQSMMKGYLNPQICLLLYPFGRGEKKCNPYSMRCRYRDMLRRSPKAYSSPATSRDEICILGRRQAETGSVFLMDLVFLKTSKSISV</sequence>